<dbReference type="Proteomes" id="UP001500457">
    <property type="component" value="Unassembled WGS sequence"/>
</dbReference>
<evidence type="ECO:0000313" key="3">
    <source>
        <dbReference type="Proteomes" id="UP001500457"/>
    </source>
</evidence>
<feature type="compositionally biased region" description="Basic and acidic residues" evidence="1">
    <location>
        <begin position="34"/>
        <end position="49"/>
    </location>
</feature>
<evidence type="ECO:0000313" key="2">
    <source>
        <dbReference type="EMBL" id="GAA4889849.1"/>
    </source>
</evidence>
<proteinExistence type="predicted"/>
<sequence length="58" mass="6274">MSRPDEARRDARDESLDTTDVDPTGNAVENDATGAKDRAAQDTTAREHEGDEEEASPT</sequence>
<organism evidence="2 3">
    <name type="scientific">Actinomycetospora straminea</name>
    <dbReference type="NCBI Taxonomy" id="663607"/>
    <lineage>
        <taxon>Bacteria</taxon>
        <taxon>Bacillati</taxon>
        <taxon>Actinomycetota</taxon>
        <taxon>Actinomycetes</taxon>
        <taxon>Pseudonocardiales</taxon>
        <taxon>Pseudonocardiaceae</taxon>
        <taxon>Actinomycetospora</taxon>
    </lineage>
</organism>
<feature type="region of interest" description="Disordered" evidence="1">
    <location>
        <begin position="1"/>
        <end position="58"/>
    </location>
</feature>
<dbReference type="RefSeq" id="WP_274234331.1">
    <property type="nucleotide sequence ID" value="NZ_BAABHQ010000018.1"/>
</dbReference>
<gene>
    <name evidence="2" type="ORF">GCM10023203_48970</name>
</gene>
<comment type="caution">
    <text evidence="2">The sequence shown here is derived from an EMBL/GenBank/DDBJ whole genome shotgun (WGS) entry which is preliminary data.</text>
</comment>
<reference evidence="3" key="1">
    <citation type="journal article" date="2019" name="Int. J. Syst. Evol. Microbiol.">
        <title>The Global Catalogue of Microorganisms (GCM) 10K type strain sequencing project: providing services to taxonomists for standard genome sequencing and annotation.</title>
        <authorList>
            <consortium name="The Broad Institute Genomics Platform"/>
            <consortium name="The Broad Institute Genome Sequencing Center for Infectious Disease"/>
            <person name="Wu L."/>
            <person name="Ma J."/>
        </authorList>
    </citation>
    <scope>NUCLEOTIDE SEQUENCE [LARGE SCALE GENOMIC DNA]</scope>
    <source>
        <strain evidence="3">JCM 17983</strain>
    </source>
</reference>
<keyword evidence="3" id="KW-1185">Reference proteome</keyword>
<name>A0ABP9EZ72_9PSEU</name>
<feature type="compositionally biased region" description="Basic and acidic residues" evidence="1">
    <location>
        <begin position="1"/>
        <end position="15"/>
    </location>
</feature>
<accession>A0ABP9EZ72</accession>
<protein>
    <submittedName>
        <fullName evidence="2">Uncharacterized protein</fullName>
    </submittedName>
</protein>
<dbReference type="EMBL" id="BAABHQ010000018">
    <property type="protein sequence ID" value="GAA4889849.1"/>
    <property type="molecule type" value="Genomic_DNA"/>
</dbReference>
<evidence type="ECO:0000256" key="1">
    <source>
        <dbReference type="SAM" id="MobiDB-lite"/>
    </source>
</evidence>